<dbReference type="Pfam" id="PF05108">
    <property type="entry name" value="T7SS_ESX1_EccB"/>
    <property type="match status" value="1"/>
</dbReference>
<comment type="caution">
    <text evidence="11">The sequence shown here is derived from an EMBL/GenBank/DDBJ whole genome shotgun (WGS) entry which is preliminary data.</text>
</comment>
<dbReference type="NCBIfam" id="TIGR03919">
    <property type="entry name" value="T7SS_EccB"/>
    <property type="match status" value="1"/>
</dbReference>
<keyword evidence="12" id="KW-1185">Reference proteome</keyword>
<accession>A0A4R4T7W1</accession>
<keyword evidence="7" id="KW-0067">ATP-binding</keyword>
<keyword evidence="5" id="KW-0547">Nucleotide-binding</keyword>
<evidence type="ECO:0000313" key="11">
    <source>
        <dbReference type="EMBL" id="TDC70409.1"/>
    </source>
</evidence>
<evidence type="ECO:0000256" key="10">
    <source>
        <dbReference type="SAM" id="MobiDB-lite"/>
    </source>
</evidence>
<dbReference type="InterPro" id="IPR044857">
    <property type="entry name" value="T7SS_EccB_R1"/>
</dbReference>
<dbReference type="Gene3D" id="3.30.2390.20">
    <property type="entry name" value="Type VII secretion system EccB, repeat 1 domain"/>
    <property type="match status" value="1"/>
</dbReference>
<dbReference type="GO" id="GO:0016787">
    <property type="term" value="F:hydrolase activity"/>
    <property type="evidence" value="ECO:0007669"/>
    <property type="project" value="UniProtKB-KW"/>
</dbReference>
<gene>
    <name evidence="11" type="primary">eccB</name>
    <name evidence="11" type="ORF">E1283_24775</name>
</gene>
<keyword evidence="4" id="KW-0812">Transmembrane</keyword>
<proteinExistence type="inferred from homology"/>
<evidence type="ECO:0000256" key="4">
    <source>
        <dbReference type="ARBA" id="ARBA00022692"/>
    </source>
</evidence>
<evidence type="ECO:0000256" key="8">
    <source>
        <dbReference type="ARBA" id="ARBA00022989"/>
    </source>
</evidence>
<evidence type="ECO:0000256" key="9">
    <source>
        <dbReference type="ARBA" id="ARBA00023136"/>
    </source>
</evidence>
<protein>
    <submittedName>
        <fullName evidence="11">Type VII secretion protein EccB</fullName>
    </submittedName>
</protein>
<evidence type="ECO:0000256" key="2">
    <source>
        <dbReference type="ARBA" id="ARBA00008149"/>
    </source>
</evidence>
<dbReference type="OrthoDB" id="3847604at2"/>
<dbReference type="AlphaFoldDB" id="A0A4R4T7W1"/>
<evidence type="ECO:0000256" key="1">
    <source>
        <dbReference type="ARBA" id="ARBA00004162"/>
    </source>
</evidence>
<dbReference type="PANTHER" id="PTHR40765">
    <property type="entry name" value="ESX-2 SECRETION SYSTEM ATPASE ECCB2"/>
    <property type="match status" value="1"/>
</dbReference>
<feature type="compositionally biased region" description="Basic and acidic residues" evidence="10">
    <location>
        <begin position="482"/>
        <end position="493"/>
    </location>
</feature>
<comment type="similarity">
    <text evidence="2">Belongs to the EccB family.</text>
</comment>
<dbReference type="PANTHER" id="PTHR40765:SF2">
    <property type="entry name" value="ESX-2 SECRETION SYSTEM ATPASE ECCB2"/>
    <property type="match status" value="1"/>
</dbReference>
<sequence>MASRKDELNAYTFAKRRTVAAFLQPDPGGTEEGAPRPLRSVVPGMVVGALVMVGFGAWGLFRPAVPEGWDEPGRNVIIGSDSTTRYVVLETPGGGPQLHPVLNLSSARLLLGDPADVDIVSVDEAELDSGDIPRGPTLGIPYAPDRLPSAEDSAEAKRWAVCQQPGSGGEYQQATFVLADRDAGRVDGRGRLTEGEVLYVQSTEDDAGYLVDGTGTKYLIDEADPGNRDVLLRLLTDGRPPQRVGREWLDTFADGSPIAFPELSAPVGSEAAVPGLRADADQVGMVLTAPTGGGPQNYLVLPGEVVPVSEFTAHLMLNSPHTEPLGQRGTAFEVGAQDLEPAPPEAGIDHELTWPESRISQVNDPERATLCSVLRSVDPEDGSTEVTTWAGTAYPATIASGASTAYVTPGSGLLYRQVQGEQAAAGGVFLVTDTGLRHAVQATATGAEEEEVQAQIKLGYGDVTPVPVPAHWSQFLPTGPRLDIDGARRPQGS</sequence>
<evidence type="ECO:0000256" key="6">
    <source>
        <dbReference type="ARBA" id="ARBA00022801"/>
    </source>
</evidence>
<keyword evidence="3" id="KW-1003">Cell membrane</keyword>
<keyword evidence="6" id="KW-0378">Hydrolase</keyword>
<comment type="subcellular location">
    <subcellularLocation>
        <location evidence="1">Cell membrane</location>
        <topology evidence="1">Single-pass membrane protein</topology>
    </subcellularLocation>
</comment>
<organism evidence="11 12">
    <name type="scientific">Streptomyces hainanensis</name>
    <dbReference type="NCBI Taxonomy" id="402648"/>
    <lineage>
        <taxon>Bacteria</taxon>
        <taxon>Bacillati</taxon>
        <taxon>Actinomycetota</taxon>
        <taxon>Actinomycetes</taxon>
        <taxon>Kitasatosporales</taxon>
        <taxon>Streptomycetaceae</taxon>
        <taxon>Streptomyces</taxon>
    </lineage>
</organism>
<dbReference type="GO" id="GO:0005524">
    <property type="term" value="F:ATP binding"/>
    <property type="evidence" value="ECO:0007669"/>
    <property type="project" value="UniProtKB-KW"/>
</dbReference>
<dbReference type="InterPro" id="IPR007795">
    <property type="entry name" value="T7SS_EccB"/>
</dbReference>
<dbReference type="Proteomes" id="UP000295345">
    <property type="component" value="Unassembled WGS sequence"/>
</dbReference>
<reference evidence="11 12" key="1">
    <citation type="submission" date="2019-03" db="EMBL/GenBank/DDBJ databases">
        <title>Draft genome sequences of novel Actinobacteria.</title>
        <authorList>
            <person name="Sahin N."/>
            <person name="Ay H."/>
            <person name="Saygin H."/>
        </authorList>
    </citation>
    <scope>NUCLEOTIDE SEQUENCE [LARGE SCALE GENOMIC DNA]</scope>
    <source>
        <strain evidence="11 12">DSM 41900</strain>
    </source>
</reference>
<feature type="region of interest" description="Disordered" evidence="10">
    <location>
        <begin position="472"/>
        <end position="493"/>
    </location>
</feature>
<name>A0A4R4T7W1_9ACTN</name>
<keyword evidence="8" id="KW-1133">Transmembrane helix</keyword>
<dbReference type="Gene3D" id="2.40.50.910">
    <property type="entry name" value="Type VII secretion system EccB, repeat 3 domain"/>
    <property type="match status" value="1"/>
</dbReference>
<dbReference type="RefSeq" id="WP_132820359.1">
    <property type="nucleotide sequence ID" value="NZ_SMKI01000308.1"/>
</dbReference>
<evidence type="ECO:0000256" key="5">
    <source>
        <dbReference type="ARBA" id="ARBA00022741"/>
    </source>
</evidence>
<dbReference type="GO" id="GO:0005886">
    <property type="term" value="C:plasma membrane"/>
    <property type="evidence" value="ECO:0007669"/>
    <property type="project" value="UniProtKB-SubCell"/>
</dbReference>
<keyword evidence="9" id="KW-0472">Membrane</keyword>
<evidence type="ECO:0000313" key="12">
    <source>
        <dbReference type="Proteomes" id="UP000295345"/>
    </source>
</evidence>
<evidence type="ECO:0000256" key="3">
    <source>
        <dbReference type="ARBA" id="ARBA00022475"/>
    </source>
</evidence>
<dbReference type="GO" id="GO:0005576">
    <property type="term" value="C:extracellular region"/>
    <property type="evidence" value="ECO:0007669"/>
    <property type="project" value="TreeGrafter"/>
</dbReference>
<dbReference type="EMBL" id="SMKI01000308">
    <property type="protein sequence ID" value="TDC70409.1"/>
    <property type="molecule type" value="Genomic_DNA"/>
</dbReference>
<evidence type="ECO:0000256" key="7">
    <source>
        <dbReference type="ARBA" id="ARBA00022840"/>
    </source>
</evidence>
<dbReference type="InterPro" id="IPR042485">
    <property type="entry name" value="T7SS_EccB_R3"/>
</dbReference>